<dbReference type="PANTHER" id="PTHR42718">
    <property type="entry name" value="MAJOR FACILITATOR SUPERFAMILY MULTIDRUG TRANSPORTER MFSC"/>
    <property type="match status" value="1"/>
</dbReference>
<feature type="transmembrane region" description="Helical" evidence="7">
    <location>
        <begin position="341"/>
        <end position="360"/>
    </location>
</feature>
<dbReference type="PRINTS" id="PR01036">
    <property type="entry name" value="TCRTETB"/>
</dbReference>
<feature type="transmembrane region" description="Helical" evidence="7">
    <location>
        <begin position="275"/>
        <end position="296"/>
    </location>
</feature>
<dbReference type="EMBL" id="PYBV01000014">
    <property type="protein sequence ID" value="PYC71075.1"/>
    <property type="molecule type" value="Genomic_DNA"/>
</dbReference>
<dbReference type="InterPro" id="IPR036259">
    <property type="entry name" value="MFS_trans_sf"/>
</dbReference>
<feature type="domain" description="Major facilitator superfamily (MFS) profile" evidence="8">
    <location>
        <begin position="23"/>
        <end position="469"/>
    </location>
</feature>
<evidence type="ECO:0000256" key="2">
    <source>
        <dbReference type="ARBA" id="ARBA00022448"/>
    </source>
</evidence>
<dbReference type="GO" id="GO:0022857">
    <property type="term" value="F:transmembrane transporter activity"/>
    <property type="evidence" value="ECO:0007669"/>
    <property type="project" value="InterPro"/>
</dbReference>
<dbReference type="NCBIfam" id="TIGR00711">
    <property type="entry name" value="efflux_EmrB"/>
    <property type="match status" value="1"/>
</dbReference>
<evidence type="ECO:0000256" key="6">
    <source>
        <dbReference type="ARBA" id="ARBA00023136"/>
    </source>
</evidence>
<keyword evidence="2" id="KW-0813">Transport</keyword>
<keyword evidence="3" id="KW-1003">Cell membrane</keyword>
<feature type="transmembrane region" description="Helical" evidence="7">
    <location>
        <begin position="209"/>
        <end position="227"/>
    </location>
</feature>
<comment type="subcellular location">
    <subcellularLocation>
        <location evidence="1">Cell membrane</location>
        <topology evidence="1">Multi-pass membrane protein</topology>
    </subcellularLocation>
</comment>
<sequence length="486" mass="50042">MLGGIGPRPSGRSTNRRGGATLLILATAVPMFLVSLNNLVVTNALPVLARELASGPDRLQWIIHAYSLSFAGLLLTGAAFGDRFGRRRLFTVGIVIFTVGSAVCAVSGTLGMLVAGRVVQGTGAAVVFPLSLTLLANGVADNRRAMAIGLWSAVNGLGVALGPLIGGAVTESFGWPGIFWILVPIGLVLIPIARLLLPESAGPDRDIDLLGVLLASAAVMALVWSIVQAGQEGWGSATALSGFAAAMLLVSLFVGWERRAAEPLLPLYFYRTRAFVLSNLVALLMFFGVFGALYWLMQYLQVVLAYSPLDAGIRTLPWTAMPMLVAVLAGLVTGRVGAGRLMAAGLVLEAVALGWSAAIMDASVPYGRIVPALLLGGIGMGLIFAPMTEAVLASVHSDDRGKASGANATVRELGFALGVAVLTTVVTRTAGPLTGGTEFVDAVRPAIWLGAAVVAVGTFAALALPRHAPAATGRGLHATVRAGATP</sequence>
<dbReference type="Gene3D" id="1.20.1250.20">
    <property type="entry name" value="MFS general substrate transporter like domains"/>
    <property type="match status" value="1"/>
</dbReference>
<feature type="transmembrane region" description="Helical" evidence="7">
    <location>
        <begin position="446"/>
        <end position="464"/>
    </location>
</feature>
<feature type="transmembrane region" description="Helical" evidence="7">
    <location>
        <begin position="233"/>
        <end position="254"/>
    </location>
</feature>
<evidence type="ECO:0000256" key="1">
    <source>
        <dbReference type="ARBA" id="ARBA00004651"/>
    </source>
</evidence>
<dbReference type="CDD" id="cd17321">
    <property type="entry name" value="MFS_MMR_MDR_like"/>
    <property type="match status" value="1"/>
</dbReference>
<feature type="transmembrane region" description="Helical" evidence="7">
    <location>
        <begin position="61"/>
        <end position="80"/>
    </location>
</feature>
<dbReference type="Gene3D" id="1.20.1720.10">
    <property type="entry name" value="Multidrug resistance protein D"/>
    <property type="match status" value="1"/>
</dbReference>
<dbReference type="Pfam" id="PF07690">
    <property type="entry name" value="MFS_1"/>
    <property type="match status" value="1"/>
</dbReference>
<name>A0A318NKD1_9ACTN</name>
<dbReference type="PANTHER" id="PTHR42718:SF42">
    <property type="entry name" value="EXPORT PROTEIN"/>
    <property type="match status" value="1"/>
</dbReference>
<keyword evidence="6 7" id="KW-0472">Membrane</keyword>
<dbReference type="PROSITE" id="PS50850">
    <property type="entry name" value="MFS"/>
    <property type="match status" value="1"/>
</dbReference>
<organism evidence="9 10">
    <name type="scientific">Micromonospora arborensis</name>
    <dbReference type="NCBI Taxonomy" id="2116518"/>
    <lineage>
        <taxon>Bacteria</taxon>
        <taxon>Bacillati</taxon>
        <taxon>Actinomycetota</taxon>
        <taxon>Actinomycetes</taxon>
        <taxon>Micromonosporales</taxon>
        <taxon>Micromonosporaceae</taxon>
        <taxon>Micromonospora</taxon>
    </lineage>
</organism>
<dbReference type="InterPro" id="IPR011701">
    <property type="entry name" value="MFS"/>
</dbReference>
<feature type="transmembrane region" description="Helical" evidence="7">
    <location>
        <begin position="92"/>
        <end position="115"/>
    </location>
</feature>
<dbReference type="Proteomes" id="UP000248333">
    <property type="component" value="Unassembled WGS sequence"/>
</dbReference>
<dbReference type="AlphaFoldDB" id="A0A318NKD1"/>
<evidence type="ECO:0000256" key="3">
    <source>
        <dbReference type="ARBA" id="ARBA00022475"/>
    </source>
</evidence>
<evidence type="ECO:0000256" key="4">
    <source>
        <dbReference type="ARBA" id="ARBA00022692"/>
    </source>
</evidence>
<evidence type="ECO:0000256" key="5">
    <source>
        <dbReference type="ARBA" id="ARBA00022989"/>
    </source>
</evidence>
<feature type="transmembrane region" description="Helical" evidence="7">
    <location>
        <begin position="413"/>
        <end position="434"/>
    </location>
</feature>
<feature type="transmembrane region" description="Helical" evidence="7">
    <location>
        <begin position="147"/>
        <end position="165"/>
    </location>
</feature>
<evidence type="ECO:0000256" key="7">
    <source>
        <dbReference type="SAM" id="Phobius"/>
    </source>
</evidence>
<dbReference type="InterPro" id="IPR004638">
    <property type="entry name" value="EmrB-like"/>
</dbReference>
<feature type="transmembrane region" description="Helical" evidence="7">
    <location>
        <begin position="121"/>
        <end position="140"/>
    </location>
</feature>
<protein>
    <submittedName>
        <fullName evidence="9">MFS transporter</fullName>
    </submittedName>
</protein>
<keyword evidence="4 7" id="KW-0812">Transmembrane</keyword>
<keyword evidence="10" id="KW-1185">Reference proteome</keyword>
<feature type="transmembrane region" description="Helical" evidence="7">
    <location>
        <begin position="177"/>
        <end position="197"/>
    </location>
</feature>
<dbReference type="InterPro" id="IPR020846">
    <property type="entry name" value="MFS_dom"/>
</dbReference>
<dbReference type="GO" id="GO:0005886">
    <property type="term" value="C:plasma membrane"/>
    <property type="evidence" value="ECO:0007669"/>
    <property type="project" value="UniProtKB-SubCell"/>
</dbReference>
<gene>
    <name evidence="9" type="ORF">C7C45_11685</name>
</gene>
<proteinExistence type="predicted"/>
<dbReference type="SUPFAM" id="SSF103473">
    <property type="entry name" value="MFS general substrate transporter"/>
    <property type="match status" value="1"/>
</dbReference>
<evidence type="ECO:0000313" key="9">
    <source>
        <dbReference type="EMBL" id="PYC71075.1"/>
    </source>
</evidence>
<comment type="caution">
    <text evidence="9">The sequence shown here is derived from an EMBL/GenBank/DDBJ whole genome shotgun (WGS) entry which is preliminary data.</text>
</comment>
<feature type="transmembrane region" description="Helical" evidence="7">
    <location>
        <begin position="372"/>
        <end position="392"/>
    </location>
</feature>
<feature type="transmembrane region" description="Helical" evidence="7">
    <location>
        <begin position="20"/>
        <end position="41"/>
    </location>
</feature>
<accession>A0A318NKD1</accession>
<evidence type="ECO:0000313" key="10">
    <source>
        <dbReference type="Proteomes" id="UP000248333"/>
    </source>
</evidence>
<keyword evidence="5 7" id="KW-1133">Transmembrane helix</keyword>
<feature type="transmembrane region" description="Helical" evidence="7">
    <location>
        <begin position="316"/>
        <end position="334"/>
    </location>
</feature>
<reference evidence="9 10" key="1">
    <citation type="submission" date="2018-03" db="EMBL/GenBank/DDBJ databases">
        <title>Bioinformatic expansion and discovery of thiopeptide antibiotics.</title>
        <authorList>
            <person name="Schwalen C.J."/>
            <person name="Hudson G.A."/>
            <person name="Mitchell D.A."/>
        </authorList>
    </citation>
    <scope>NUCLEOTIDE SEQUENCE [LARGE SCALE GENOMIC DNA]</scope>
    <source>
        <strain evidence="9 10">NRRL 8041</strain>
    </source>
</reference>
<evidence type="ECO:0000259" key="8">
    <source>
        <dbReference type="PROSITE" id="PS50850"/>
    </source>
</evidence>
<dbReference type="OrthoDB" id="9781469at2"/>
<dbReference type="RefSeq" id="WP_110563649.1">
    <property type="nucleotide sequence ID" value="NZ_PYBV01000014.1"/>
</dbReference>